<dbReference type="SMART" id="SM00257">
    <property type="entry name" value="LysM"/>
    <property type="match status" value="3"/>
</dbReference>
<evidence type="ECO:0000313" key="10">
    <source>
        <dbReference type="EMBL" id="KGX90251.1"/>
    </source>
</evidence>
<reference evidence="10 11" key="1">
    <citation type="submission" date="2013-08" db="EMBL/GenBank/DDBJ databases">
        <authorList>
            <person name="Huang J."/>
            <person name="Wang G."/>
        </authorList>
    </citation>
    <scope>NUCLEOTIDE SEQUENCE [LARGE SCALE GENOMIC DNA]</scope>
    <source>
        <strain evidence="10 11">JSM 076056</strain>
    </source>
</reference>
<dbReference type="Pfam" id="PF01476">
    <property type="entry name" value="LysM"/>
    <property type="match status" value="3"/>
</dbReference>
<evidence type="ECO:0000259" key="9">
    <source>
        <dbReference type="PROSITE" id="PS51935"/>
    </source>
</evidence>
<dbReference type="InterPro" id="IPR018392">
    <property type="entry name" value="LysM"/>
</dbReference>
<name>A0A0A5GAP9_9BACI</name>
<evidence type="ECO:0000256" key="1">
    <source>
        <dbReference type="ARBA" id="ARBA00007074"/>
    </source>
</evidence>
<dbReference type="RefSeq" id="WP_026801597.1">
    <property type="nucleotide sequence ID" value="NZ_AULI01000019.1"/>
</dbReference>
<evidence type="ECO:0000256" key="3">
    <source>
        <dbReference type="ARBA" id="ARBA00022729"/>
    </source>
</evidence>
<dbReference type="EMBL" id="AVPE01000016">
    <property type="protein sequence ID" value="KGX90251.1"/>
    <property type="molecule type" value="Genomic_DNA"/>
</dbReference>
<keyword evidence="11" id="KW-1185">Reference proteome</keyword>
<dbReference type="InterPro" id="IPR038765">
    <property type="entry name" value="Papain-like_cys_pep_sf"/>
</dbReference>
<keyword evidence="6" id="KW-0788">Thiol protease</keyword>
<feature type="domain" description="LysM" evidence="8">
    <location>
        <begin position="151"/>
        <end position="196"/>
    </location>
</feature>
<accession>A0A0A5GAP9</accession>
<evidence type="ECO:0000256" key="6">
    <source>
        <dbReference type="ARBA" id="ARBA00022807"/>
    </source>
</evidence>
<dbReference type="OrthoDB" id="9813368at2"/>
<dbReference type="GO" id="GO:0006508">
    <property type="term" value="P:proteolysis"/>
    <property type="evidence" value="ECO:0007669"/>
    <property type="project" value="UniProtKB-KW"/>
</dbReference>
<feature type="signal peptide" evidence="7">
    <location>
        <begin position="1"/>
        <end position="22"/>
    </location>
</feature>
<dbReference type="CDD" id="cd00118">
    <property type="entry name" value="LysM"/>
    <property type="match status" value="3"/>
</dbReference>
<evidence type="ECO:0000259" key="8">
    <source>
        <dbReference type="PROSITE" id="PS51782"/>
    </source>
</evidence>
<evidence type="ECO:0000256" key="7">
    <source>
        <dbReference type="SAM" id="SignalP"/>
    </source>
</evidence>
<feature type="chain" id="PRO_5002021738" evidence="7">
    <location>
        <begin position="23"/>
        <end position="342"/>
    </location>
</feature>
<feature type="domain" description="LysM" evidence="8">
    <location>
        <begin position="85"/>
        <end position="130"/>
    </location>
</feature>
<dbReference type="InterPro" id="IPR036779">
    <property type="entry name" value="LysM_dom_sf"/>
</dbReference>
<dbReference type="SUPFAM" id="SSF54001">
    <property type="entry name" value="Cysteine proteinases"/>
    <property type="match status" value="1"/>
</dbReference>
<comment type="similarity">
    <text evidence="1">Belongs to the peptidase C40 family.</text>
</comment>
<dbReference type="GO" id="GO:0008234">
    <property type="term" value="F:cysteine-type peptidase activity"/>
    <property type="evidence" value="ECO:0007669"/>
    <property type="project" value="UniProtKB-KW"/>
</dbReference>
<dbReference type="AlphaFoldDB" id="A0A0A5GAP9"/>
<dbReference type="eggNOG" id="COG0791">
    <property type="taxonomic scope" value="Bacteria"/>
</dbReference>
<dbReference type="PROSITE" id="PS51782">
    <property type="entry name" value="LYSM"/>
    <property type="match status" value="3"/>
</dbReference>
<protein>
    <submittedName>
        <fullName evidence="10">Peptidase P60</fullName>
    </submittedName>
</protein>
<evidence type="ECO:0000256" key="5">
    <source>
        <dbReference type="ARBA" id="ARBA00022801"/>
    </source>
</evidence>
<evidence type="ECO:0000313" key="11">
    <source>
        <dbReference type="Proteomes" id="UP000030528"/>
    </source>
</evidence>
<dbReference type="SUPFAM" id="SSF54106">
    <property type="entry name" value="LysM domain"/>
    <property type="match status" value="3"/>
</dbReference>
<dbReference type="PANTHER" id="PTHR47053">
    <property type="entry name" value="MUREIN DD-ENDOPEPTIDASE MEPH-RELATED"/>
    <property type="match status" value="1"/>
</dbReference>
<dbReference type="Gene3D" id="3.10.350.10">
    <property type="entry name" value="LysM domain"/>
    <property type="match status" value="3"/>
</dbReference>
<dbReference type="InterPro" id="IPR000064">
    <property type="entry name" value="NLP_P60_dom"/>
</dbReference>
<evidence type="ECO:0000256" key="2">
    <source>
        <dbReference type="ARBA" id="ARBA00022670"/>
    </source>
</evidence>
<keyword evidence="5" id="KW-0378">Hydrolase</keyword>
<dbReference type="InterPro" id="IPR051202">
    <property type="entry name" value="Peptidase_C40"/>
</dbReference>
<comment type="caution">
    <text evidence="10">The sequence shown here is derived from an EMBL/GenBank/DDBJ whole genome shotgun (WGS) entry which is preliminary data.</text>
</comment>
<organism evidence="10 11">
    <name type="scientific">Pontibacillus halophilus JSM 076056 = DSM 19796</name>
    <dbReference type="NCBI Taxonomy" id="1385510"/>
    <lineage>
        <taxon>Bacteria</taxon>
        <taxon>Bacillati</taxon>
        <taxon>Bacillota</taxon>
        <taxon>Bacilli</taxon>
        <taxon>Bacillales</taxon>
        <taxon>Bacillaceae</taxon>
        <taxon>Pontibacillus</taxon>
    </lineage>
</organism>
<dbReference type="Gene3D" id="3.90.1720.10">
    <property type="entry name" value="endopeptidase domain like (from Nostoc punctiforme)"/>
    <property type="match status" value="1"/>
</dbReference>
<dbReference type="eggNOG" id="COG1388">
    <property type="taxonomic scope" value="Bacteria"/>
</dbReference>
<evidence type="ECO:0000256" key="4">
    <source>
        <dbReference type="ARBA" id="ARBA00022737"/>
    </source>
</evidence>
<keyword evidence="4" id="KW-0677">Repeat</keyword>
<feature type="domain" description="LysM" evidence="8">
    <location>
        <begin position="24"/>
        <end position="67"/>
    </location>
</feature>
<dbReference type="Pfam" id="PF00877">
    <property type="entry name" value="NLPC_P60"/>
    <property type="match status" value="1"/>
</dbReference>
<dbReference type="PROSITE" id="PS51935">
    <property type="entry name" value="NLPC_P60"/>
    <property type="match status" value="1"/>
</dbReference>
<feature type="domain" description="NlpC/P60" evidence="9">
    <location>
        <begin position="219"/>
        <end position="342"/>
    </location>
</feature>
<dbReference type="STRING" id="1385510.GCA_000425205_03404"/>
<proteinExistence type="inferred from homology"/>
<sequence length="342" mass="36657">MKKIVASSLLIGSLFIANEASAQESHTVQSGDSLWKISHDYGVSISQLKELNNLSNSVIYPNQKLVIDAKAKIAENTSSAPATTSTYMVQSGDTLSKIASMHSTSVSKLLELNPSITNGNYIYVNQEINVSGQQTTTTTTTKKSTVTETTSEYTVKGGDSLSRIASKHGISLNEILSLNPQISNPSLIRVGQTVKVSGQVSSKSSTTTTTTTTTGNNVSASGQSIVATGMDYIGTPYLFGASTGQTNTFDCSSYMHHIFGEHGINLPRTSRQQAQLGTTVSYSNLQKGDLVFFDTNHDGVINHVGVYVGNNEMLSATSSSGVKVSNMAYYWKDRYVTAKRIL</sequence>
<dbReference type="PANTHER" id="PTHR47053:SF1">
    <property type="entry name" value="MUREIN DD-ENDOPEPTIDASE MEPH-RELATED"/>
    <property type="match status" value="1"/>
</dbReference>
<dbReference type="Proteomes" id="UP000030528">
    <property type="component" value="Unassembled WGS sequence"/>
</dbReference>
<keyword evidence="3 7" id="KW-0732">Signal</keyword>
<keyword evidence="2" id="KW-0645">Protease</keyword>
<gene>
    <name evidence="10" type="ORF">N781_08385</name>
</gene>